<dbReference type="AlphaFoldDB" id="A0A5J5IPC3"/>
<proteinExistence type="predicted"/>
<evidence type="ECO:0000313" key="2">
    <source>
        <dbReference type="Proteomes" id="UP000327039"/>
    </source>
</evidence>
<accession>A0A5J5IPC3</accession>
<reference evidence="2" key="1">
    <citation type="submission" date="2019-09" db="EMBL/GenBank/DDBJ databases">
        <title>Mumia zhuanghuii sp. nov. isolated from the intestinal contents of plateau pika (Ochotona curzoniae) in the Qinghai-Tibet plateau of China.</title>
        <authorList>
            <person name="Tian Z."/>
        </authorList>
    </citation>
    <scope>NUCLEOTIDE SEQUENCE [LARGE SCALE GENOMIC DNA]</scope>
    <source>
        <strain evidence="2">DSM 25564</strain>
    </source>
</reference>
<dbReference type="RefSeq" id="WP_150420014.1">
    <property type="nucleotide sequence ID" value="NZ_VYRZ01000003.1"/>
</dbReference>
<dbReference type="OrthoDB" id="4484477at2"/>
<sequence>MTRLHPAPTVLSAAHEHGWTTESTHPTSQGIVRYVRCPACGTRRVDVQSAPGWVPRAASIQLGG</sequence>
<comment type="caution">
    <text evidence="1">The sequence shown here is derived from an EMBL/GenBank/DDBJ whole genome shotgun (WGS) entry which is preliminary data.</text>
</comment>
<evidence type="ECO:0000313" key="1">
    <source>
        <dbReference type="EMBL" id="KAA9085292.1"/>
    </source>
</evidence>
<organism evidence="1 2">
    <name type="scientific">Microbacterium radiodurans</name>
    <dbReference type="NCBI Taxonomy" id="661398"/>
    <lineage>
        <taxon>Bacteria</taxon>
        <taxon>Bacillati</taxon>
        <taxon>Actinomycetota</taxon>
        <taxon>Actinomycetes</taxon>
        <taxon>Micrococcales</taxon>
        <taxon>Microbacteriaceae</taxon>
        <taxon>Microbacterium</taxon>
    </lineage>
</organism>
<gene>
    <name evidence="1" type="ORF">F6B42_12535</name>
</gene>
<dbReference type="EMBL" id="VYRZ01000003">
    <property type="protein sequence ID" value="KAA9085292.1"/>
    <property type="molecule type" value="Genomic_DNA"/>
</dbReference>
<keyword evidence="2" id="KW-1185">Reference proteome</keyword>
<protein>
    <submittedName>
        <fullName evidence="1">Uncharacterized protein</fullName>
    </submittedName>
</protein>
<name>A0A5J5IPC3_9MICO</name>
<dbReference type="Proteomes" id="UP000327039">
    <property type="component" value="Unassembled WGS sequence"/>
</dbReference>